<dbReference type="EMBL" id="CAJNOK010005028">
    <property type="protein sequence ID" value="CAF0957997.1"/>
    <property type="molecule type" value="Genomic_DNA"/>
</dbReference>
<organism evidence="2 5">
    <name type="scientific">Didymodactylos carnosus</name>
    <dbReference type="NCBI Taxonomy" id="1234261"/>
    <lineage>
        <taxon>Eukaryota</taxon>
        <taxon>Metazoa</taxon>
        <taxon>Spiralia</taxon>
        <taxon>Gnathifera</taxon>
        <taxon>Rotifera</taxon>
        <taxon>Eurotatoria</taxon>
        <taxon>Bdelloidea</taxon>
        <taxon>Philodinida</taxon>
        <taxon>Philodinidae</taxon>
        <taxon>Didymodactylos</taxon>
    </lineage>
</organism>
<evidence type="ECO:0000313" key="1">
    <source>
        <dbReference type="EMBL" id="CAF0957997.1"/>
    </source>
</evidence>
<dbReference type="OrthoDB" id="10032069at2759"/>
<evidence type="ECO:0000313" key="2">
    <source>
        <dbReference type="EMBL" id="CAF1305506.1"/>
    </source>
</evidence>
<protein>
    <submittedName>
        <fullName evidence="2">Uncharacterized protein</fullName>
    </submittedName>
</protein>
<dbReference type="EMBL" id="CAJOBA010005033">
    <property type="protein sequence ID" value="CAF3731005.1"/>
    <property type="molecule type" value="Genomic_DNA"/>
</dbReference>
<accession>A0A815E2A8</accession>
<dbReference type="Proteomes" id="UP000681722">
    <property type="component" value="Unassembled WGS sequence"/>
</dbReference>
<dbReference type="Proteomes" id="UP000682733">
    <property type="component" value="Unassembled WGS sequence"/>
</dbReference>
<evidence type="ECO:0000313" key="3">
    <source>
        <dbReference type="EMBL" id="CAF3731005.1"/>
    </source>
</evidence>
<gene>
    <name evidence="2" type="ORF">GPM918_LOCUS28735</name>
    <name evidence="1" type="ORF">OVA965_LOCUS12485</name>
    <name evidence="4" type="ORF">SRO942_LOCUS29259</name>
    <name evidence="3" type="ORF">TMI583_LOCUS12489</name>
</gene>
<reference evidence="2" key="1">
    <citation type="submission" date="2021-02" db="EMBL/GenBank/DDBJ databases">
        <authorList>
            <person name="Nowell W R."/>
        </authorList>
    </citation>
    <scope>NUCLEOTIDE SEQUENCE</scope>
</reference>
<evidence type="ECO:0000313" key="5">
    <source>
        <dbReference type="Proteomes" id="UP000663829"/>
    </source>
</evidence>
<name>A0A815E2A8_9BILA</name>
<comment type="caution">
    <text evidence="2">The sequence shown here is derived from an EMBL/GenBank/DDBJ whole genome shotgun (WGS) entry which is preliminary data.</text>
</comment>
<proteinExistence type="predicted"/>
<evidence type="ECO:0000313" key="4">
    <source>
        <dbReference type="EMBL" id="CAF4138139.1"/>
    </source>
</evidence>
<dbReference type="EMBL" id="CAJOBC010039722">
    <property type="protein sequence ID" value="CAF4138139.1"/>
    <property type="molecule type" value="Genomic_DNA"/>
</dbReference>
<dbReference type="EMBL" id="CAJNOQ010012684">
    <property type="protein sequence ID" value="CAF1305506.1"/>
    <property type="molecule type" value="Genomic_DNA"/>
</dbReference>
<dbReference type="Proteomes" id="UP000663829">
    <property type="component" value="Unassembled WGS sequence"/>
</dbReference>
<dbReference type="AlphaFoldDB" id="A0A815E2A8"/>
<keyword evidence="5" id="KW-1185">Reference proteome</keyword>
<sequence length="111" mass="12819">MGGTSKSRLTADAICSMIPAHVLHLAVSIKNLNELKIVLERLEHLSSARFFFDHTPCLSQFHEWFKTKKQGLSYRTERFSLHVWLENNSVQSNEVRVGNKRIKLADDHRDS</sequence>
<dbReference type="Proteomes" id="UP000677228">
    <property type="component" value="Unassembled WGS sequence"/>
</dbReference>